<organism evidence="6 7">
    <name type="scientific">Prauserella sediminis</name>
    <dbReference type="NCBI Taxonomy" id="577680"/>
    <lineage>
        <taxon>Bacteria</taxon>
        <taxon>Bacillati</taxon>
        <taxon>Actinomycetota</taxon>
        <taxon>Actinomycetes</taxon>
        <taxon>Pseudonocardiales</taxon>
        <taxon>Pseudonocardiaceae</taxon>
        <taxon>Prauserella</taxon>
        <taxon>Prauserella salsuginis group</taxon>
    </lineage>
</organism>
<evidence type="ECO:0000256" key="1">
    <source>
        <dbReference type="ARBA" id="ARBA00009437"/>
    </source>
</evidence>
<dbReference type="GO" id="GO:0003700">
    <property type="term" value="F:DNA-binding transcription factor activity"/>
    <property type="evidence" value="ECO:0007669"/>
    <property type="project" value="TreeGrafter"/>
</dbReference>
<feature type="domain" description="LysR substrate-binding" evidence="5">
    <location>
        <begin position="24"/>
        <end position="168"/>
    </location>
</feature>
<dbReference type="SUPFAM" id="SSF53850">
    <property type="entry name" value="Periplasmic binding protein-like II"/>
    <property type="match status" value="1"/>
</dbReference>
<proteinExistence type="inferred from homology"/>
<dbReference type="PANTHER" id="PTHR30346:SF29">
    <property type="entry name" value="LYSR SUBSTRATE-BINDING"/>
    <property type="match status" value="1"/>
</dbReference>
<keyword evidence="7" id="KW-1185">Reference proteome</keyword>
<comment type="caution">
    <text evidence="6">The sequence shown here is derived from an EMBL/GenBank/DDBJ whole genome shotgun (WGS) entry which is preliminary data.</text>
</comment>
<comment type="similarity">
    <text evidence="1">Belongs to the LysR transcriptional regulatory family.</text>
</comment>
<dbReference type="AlphaFoldDB" id="A0A839XZV3"/>
<name>A0A839XZV3_9PSEU</name>
<dbReference type="EMBL" id="JACIBS010000003">
    <property type="protein sequence ID" value="MBB3665245.1"/>
    <property type="molecule type" value="Genomic_DNA"/>
</dbReference>
<evidence type="ECO:0000313" key="7">
    <source>
        <dbReference type="Proteomes" id="UP000564573"/>
    </source>
</evidence>
<evidence type="ECO:0000259" key="5">
    <source>
        <dbReference type="Pfam" id="PF03466"/>
    </source>
</evidence>
<keyword evidence="3 6" id="KW-0238">DNA-binding</keyword>
<evidence type="ECO:0000256" key="4">
    <source>
        <dbReference type="ARBA" id="ARBA00023163"/>
    </source>
</evidence>
<dbReference type="InterPro" id="IPR005119">
    <property type="entry name" value="LysR_subst-bd"/>
</dbReference>
<evidence type="ECO:0000256" key="2">
    <source>
        <dbReference type="ARBA" id="ARBA00023015"/>
    </source>
</evidence>
<protein>
    <submittedName>
        <fullName evidence="6">DNA-binding transcriptional LysR family regulator</fullName>
    </submittedName>
</protein>
<reference evidence="6 7" key="1">
    <citation type="submission" date="2020-08" db="EMBL/GenBank/DDBJ databases">
        <title>Sequencing the genomes of 1000 actinobacteria strains.</title>
        <authorList>
            <person name="Klenk H.-P."/>
        </authorList>
    </citation>
    <scope>NUCLEOTIDE SEQUENCE [LARGE SCALE GENOMIC DNA]</scope>
    <source>
        <strain evidence="6 7">DSM 45267</strain>
    </source>
</reference>
<dbReference type="Proteomes" id="UP000564573">
    <property type="component" value="Unassembled WGS sequence"/>
</dbReference>
<sequence length="182" mass="19929">MPRCCPTSSTSFWGEEYPGSAFPVQSGIHRENFYTDPIRLVVPADGALTGSARSNGTPRRLSDLKDRPWALEPSGTRIHTWTVAQCHDAGFEPCVLAHTPDPLLNIQLVRCGHAVYFVPSLLGEAHFEGIVPLDLPDRPSRTLFTAVRTGRETHPALLAVRDALTRAAQAIERPPAVRTLEA</sequence>
<gene>
    <name evidence="6" type="ORF">FB384_004198</name>
</gene>
<dbReference type="Pfam" id="PF03466">
    <property type="entry name" value="LysR_substrate"/>
    <property type="match status" value="1"/>
</dbReference>
<evidence type="ECO:0000313" key="6">
    <source>
        <dbReference type="EMBL" id="MBB3665245.1"/>
    </source>
</evidence>
<keyword evidence="2" id="KW-0805">Transcription regulation</keyword>
<dbReference type="Gene3D" id="3.40.190.290">
    <property type="match status" value="1"/>
</dbReference>
<keyword evidence="4" id="KW-0804">Transcription</keyword>
<accession>A0A839XZV3</accession>
<dbReference type="GO" id="GO:0032993">
    <property type="term" value="C:protein-DNA complex"/>
    <property type="evidence" value="ECO:0007669"/>
    <property type="project" value="TreeGrafter"/>
</dbReference>
<dbReference type="PANTHER" id="PTHR30346">
    <property type="entry name" value="TRANSCRIPTIONAL DUAL REGULATOR HCAR-RELATED"/>
    <property type="match status" value="1"/>
</dbReference>
<dbReference type="GO" id="GO:0003677">
    <property type="term" value="F:DNA binding"/>
    <property type="evidence" value="ECO:0007669"/>
    <property type="project" value="UniProtKB-KW"/>
</dbReference>
<evidence type="ECO:0000256" key="3">
    <source>
        <dbReference type="ARBA" id="ARBA00023125"/>
    </source>
</evidence>